<evidence type="ECO:0000256" key="1">
    <source>
        <dbReference type="SAM" id="MobiDB-lite"/>
    </source>
</evidence>
<organism evidence="2 3">
    <name type="scientific">Peribacillus cavernae</name>
    <dbReference type="NCBI Taxonomy" id="1674310"/>
    <lineage>
        <taxon>Bacteria</taxon>
        <taxon>Bacillati</taxon>
        <taxon>Bacillota</taxon>
        <taxon>Bacilli</taxon>
        <taxon>Bacillales</taxon>
        <taxon>Bacillaceae</taxon>
        <taxon>Peribacillus</taxon>
    </lineage>
</organism>
<gene>
    <name evidence="2" type="ORF">ELQ35_07880</name>
</gene>
<name>A0A3S0VLG5_9BACI</name>
<keyword evidence="3" id="KW-1185">Reference proteome</keyword>
<proteinExistence type="predicted"/>
<dbReference type="RefSeq" id="WP_126864270.1">
    <property type="nucleotide sequence ID" value="NZ_JAUSTX010000001.1"/>
</dbReference>
<protein>
    <recommendedName>
        <fullName evidence="4">Lipoprotein</fullName>
    </recommendedName>
</protein>
<reference evidence="2 3" key="1">
    <citation type="submission" date="2018-12" db="EMBL/GenBank/DDBJ databases">
        <title>Bacillus chawlae sp. nov., Bacillus glennii sp. nov., and Bacillus saganii sp. nov. Isolated from the Vehicle Assembly Building at Kennedy Space Center where the Viking Spacecraft were Assembled.</title>
        <authorList>
            <person name="Seuylemezian A."/>
            <person name="Vaishampayan P."/>
        </authorList>
    </citation>
    <scope>NUCLEOTIDE SEQUENCE [LARGE SCALE GENOMIC DNA]</scope>
    <source>
        <strain evidence="2 3">L5</strain>
    </source>
</reference>
<dbReference type="PROSITE" id="PS51257">
    <property type="entry name" value="PROKAR_LIPOPROTEIN"/>
    <property type="match status" value="1"/>
</dbReference>
<evidence type="ECO:0008006" key="4">
    <source>
        <dbReference type="Google" id="ProtNLM"/>
    </source>
</evidence>
<dbReference type="Proteomes" id="UP000267430">
    <property type="component" value="Unassembled WGS sequence"/>
</dbReference>
<feature type="region of interest" description="Disordered" evidence="1">
    <location>
        <begin position="28"/>
        <end position="77"/>
    </location>
</feature>
<evidence type="ECO:0000313" key="2">
    <source>
        <dbReference type="EMBL" id="RUQ30248.1"/>
    </source>
</evidence>
<dbReference type="EMBL" id="RYZZ01000007">
    <property type="protein sequence ID" value="RUQ30248.1"/>
    <property type="molecule type" value="Genomic_DNA"/>
</dbReference>
<evidence type="ECO:0000313" key="3">
    <source>
        <dbReference type="Proteomes" id="UP000267430"/>
    </source>
</evidence>
<feature type="compositionally biased region" description="Basic and acidic residues" evidence="1">
    <location>
        <begin position="59"/>
        <end position="72"/>
    </location>
</feature>
<dbReference type="OrthoDB" id="2735367at2"/>
<sequence length="230" mass="25358">MGRLNVFFIGFSIIGILLSGCGTKADDNAGEDKKEGNAKQNEETVKHNRGDTNENNTDESGKENGEQTKDEGNSGTIRIMEQNLQYEVNGEAKEETAFLTNSNNQKFSLYVLPEYELNGEEPGKDILTHKGEKGVSMRIELLPDDVDWTATEENTKAQLKAISDSVTAITKSGLTVDNGTVQEVISGNERVTAVLIKDKKTPVRLTIYTTIDADHRQVFIEMGKTILKTN</sequence>
<dbReference type="AlphaFoldDB" id="A0A3S0VLG5"/>
<feature type="compositionally biased region" description="Basic and acidic residues" evidence="1">
    <location>
        <begin position="28"/>
        <end position="52"/>
    </location>
</feature>
<accession>A0A3S0VLG5</accession>
<comment type="caution">
    <text evidence="2">The sequence shown here is derived from an EMBL/GenBank/DDBJ whole genome shotgun (WGS) entry which is preliminary data.</text>
</comment>